<keyword evidence="5 9" id="KW-0418">Kinase</keyword>
<dbReference type="AlphaFoldDB" id="A0A7X0VI08"/>
<dbReference type="PANTHER" id="PTHR34220">
    <property type="entry name" value="SENSOR HISTIDINE KINASE YPDA"/>
    <property type="match status" value="1"/>
</dbReference>
<dbReference type="Pfam" id="PF00672">
    <property type="entry name" value="HAMP"/>
    <property type="match status" value="1"/>
</dbReference>
<dbReference type="InterPro" id="IPR050640">
    <property type="entry name" value="Bact_2-comp_sensor_kinase"/>
</dbReference>
<dbReference type="CDD" id="cd06225">
    <property type="entry name" value="HAMP"/>
    <property type="match status" value="1"/>
</dbReference>
<feature type="domain" description="HAMP" evidence="8">
    <location>
        <begin position="301"/>
        <end position="353"/>
    </location>
</feature>
<dbReference type="PANTHER" id="PTHR34220:SF7">
    <property type="entry name" value="SENSOR HISTIDINE KINASE YPDA"/>
    <property type="match status" value="1"/>
</dbReference>
<dbReference type="PROSITE" id="PS50885">
    <property type="entry name" value="HAMP"/>
    <property type="match status" value="1"/>
</dbReference>
<evidence type="ECO:0000313" key="10">
    <source>
        <dbReference type="Proteomes" id="UP000547209"/>
    </source>
</evidence>
<comment type="subcellular location">
    <subcellularLocation>
        <location evidence="1">Cell membrane</location>
        <topology evidence="1">Multi-pass membrane protein</topology>
    </subcellularLocation>
</comment>
<dbReference type="SMART" id="SM00304">
    <property type="entry name" value="HAMP"/>
    <property type="match status" value="1"/>
</dbReference>
<evidence type="ECO:0000259" key="8">
    <source>
        <dbReference type="PROSITE" id="PS50885"/>
    </source>
</evidence>
<evidence type="ECO:0000256" key="6">
    <source>
        <dbReference type="ARBA" id="ARBA00023136"/>
    </source>
</evidence>
<keyword evidence="10" id="KW-1185">Reference proteome</keyword>
<name>A0A7X0VI08_9BACL</name>
<dbReference type="Gene3D" id="3.30.565.10">
    <property type="entry name" value="Histidine kinase-like ATPase, C-terminal domain"/>
    <property type="match status" value="1"/>
</dbReference>
<evidence type="ECO:0000256" key="3">
    <source>
        <dbReference type="ARBA" id="ARBA00022553"/>
    </source>
</evidence>
<keyword evidence="3" id="KW-0597">Phosphoprotein</keyword>
<dbReference type="GO" id="GO:0000155">
    <property type="term" value="F:phosphorelay sensor kinase activity"/>
    <property type="evidence" value="ECO:0007669"/>
    <property type="project" value="InterPro"/>
</dbReference>
<proteinExistence type="predicted"/>
<dbReference type="Pfam" id="PF02518">
    <property type="entry name" value="HATPase_c"/>
    <property type="match status" value="1"/>
</dbReference>
<reference evidence="9 10" key="1">
    <citation type="submission" date="2020-08" db="EMBL/GenBank/DDBJ databases">
        <title>Cohnella phylogeny.</title>
        <authorList>
            <person name="Dunlap C."/>
        </authorList>
    </citation>
    <scope>NUCLEOTIDE SEQUENCE [LARGE SCALE GENOMIC DNA]</scope>
    <source>
        <strain evidence="9 10">DSM 28246</strain>
    </source>
</reference>
<keyword evidence="7" id="KW-0812">Transmembrane</keyword>
<keyword evidence="4" id="KW-0808">Transferase</keyword>
<dbReference type="InterPro" id="IPR003660">
    <property type="entry name" value="HAMP_dom"/>
</dbReference>
<dbReference type="InterPro" id="IPR003594">
    <property type="entry name" value="HATPase_dom"/>
</dbReference>
<keyword evidence="7" id="KW-1133">Transmembrane helix</keyword>
<dbReference type="Gene3D" id="1.10.287.130">
    <property type="match status" value="1"/>
</dbReference>
<dbReference type="InterPro" id="IPR010559">
    <property type="entry name" value="Sig_transdc_His_kin_internal"/>
</dbReference>
<dbReference type="SUPFAM" id="SSF55874">
    <property type="entry name" value="ATPase domain of HSP90 chaperone/DNA topoisomerase II/histidine kinase"/>
    <property type="match status" value="1"/>
</dbReference>
<evidence type="ECO:0000256" key="2">
    <source>
        <dbReference type="ARBA" id="ARBA00022475"/>
    </source>
</evidence>
<dbReference type="SUPFAM" id="SSF158472">
    <property type="entry name" value="HAMP domain-like"/>
    <property type="match status" value="1"/>
</dbReference>
<organism evidence="9 10">
    <name type="scientific">Cohnella nanjingensis</name>
    <dbReference type="NCBI Taxonomy" id="1387779"/>
    <lineage>
        <taxon>Bacteria</taxon>
        <taxon>Bacillati</taxon>
        <taxon>Bacillota</taxon>
        <taxon>Bacilli</taxon>
        <taxon>Bacillales</taxon>
        <taxon>Paenibacillaceae</taxon>
        <taxon>Cohnella</taxon>
    </lineage>
</organism>
<feature type="transmembrane region" description="Helical" evidence="7">
    <location>
        <begin position="280"/>
        <end position="300"/>
    </location>
</feature>
<comment type="caution">
    <text evidence="9">The sequence shown here is derived from an EMBL/GenBank/DDBJ whole genome shotgun (WGS) entry which is preliminary data.</text>
</comment>
<dbReference type="EMBL" id="JACJVP010000043">
    <property type="protein sequence ID" value="MBB6674033.1"/>
    <property type="molecule type" value="Genomic_DNA"/>
</dbReference>
<evidence type="ECO:0000256" key="4">
    <source>
        <dbReference type="ARBA" id="ARBA00022679"/>
    </source>
</evidence>
<evidence type="ECO:0000256" key="5">
    <source>
        <dbReference type="ARBA" id="ARBA00022777"/>
    </source>
</evidence>
<accession>A0A7X0VI08</accession>
<evidence type="ECO:0000256" key="7">
    <source>
        <dbReference type="SAM" id="Phobius"/>
    </source>
</evidence>
<gene>
    <name evidence="9" type="ORF">H7C19_25465</name>
</gene>
<dbReference type="Proteomes" id="UP000547209">
    <property type="component" value="Unassembled WGS sequence"/>
</dbReference>
<keyword evidence="2" id="KW-1003">Cell membrane</keyword>
<keyword evidence="6 7" id="KW-0472">Membrane</keyword>
<evidence type="ECO:0000313" key="9">
    <source>
        <dbReference type="EMBL" id="MBB6674033.1"/>
    </source>
</evidence>
<evidence type="ECO:0000256" key="1">
    <source>
        <dbReference type="ARBA" id="ARBA00004651"/>
    </source>
</evidence>
<dbReference type="Pfam" id="PF06580">
    <property type="entry name" value="His_kinase"/>
    <property type="match status" value="1"/>
</dbReference>
<protein>
    <submittedName>
        <fullName evidence="9">Sensor histidine kinase</fullName>
    </submittedName>
</protein>
<dbReference type="GO" id="GO:0005886">
    <property type="term" value="C:plasma membrane"/>
    <property type="evidence" value="ECO:0007669"/>
    <property type="project" value="UniProtKB-SubCell"/>
</dbReference>
<sequence>MIKMNNFTKVNILVLMLLIPVFIMYAYSYRTSIRVLQQNIQDSQMSRLSFLFKQLDDNVNQLSMMAHVLLKDPNVKEFRDLDLYGDEINFLKIVQIISQKLNLQSVANTFSNSIVVYAPRIQKAIGQYSLVSYDAQDLYGHADPNWRYDRETGQFILYAFDPINENNLAANAGLIAKVSFKSDNIVKMLDNYHSEGTGETFLFRPGDRMIVKSGDNLDFIDQIADQFGKGKLAEQGNATVDIEGSSYLINYLKSNELGWYLVDYVPLQDILSPITTNRKFFYLFLGVMLFVSLMISYILYQNIRIPIKDLIRSVQQLKKGNYSTRIRVKGDNEFTFLILKFNEMAGEIENLIGKVYAEEIRSREATLKQLQSQINPHFLYNCLAFMKSMAVLEEKESIVAMAVNLSKYYRYTTRNERQLVTVREEMELVRHYLAIQNLQMKRLSIHIEIPPSMLDLPIPRLLIQPVVENAIIHGIESDPDAGRIVIRGEQVEGENRITVEDDGPGMSDEERLALSKKINLPLTDEIGCGLWNVHQRLKYQFDPESGLVFEASQPSGLKVILHWK</sequence>
<dbReference type="InterPro" id="IPR036890">
    <property type="entry name" value="HATPase_C_sf"/>
</dbReference>
<dbReference type="Gene3D" id="3.30.450.20">
    <property type="entry name" value="PAS domain"/>
    <property type="match status" value="1"/>
</dbReference>